<dbReference type="Pfam" id="PF00691">
    <property type="entry name" value="OmpA"/>
    <property type="match status" value="1"/>
</dbReference>
<evidence type="ECO:0000256" key="3">
    <source>
        <dbReference type="ARBA" id="ARBA00023237"/>
    </source>
</evidence>
<dbReference type="EMBL" id="JAYLLH010000001">
    <property type="protein sequence ID" value="MEC3859711.1"/>
    <property type="molecule type" value="Genomic_DNA"/>
</dbReference>
<evidence type="ECO:0000259" key="7">
    <source>
        <dbReference type="PROSITE" id="PS51123"/>
    </source>
</evidence>
<dbReference type="RefSeq" id="WP_326295160.1">
    <property type="nucleotide sequence ID" value="NZ_JAYLLH010000001.1"/>
</dbReference>
<dbReference type="CDD" id="cd07185">
    <property type="entry name" value="OmpA_C-like"/>
    <property type="match status" value="1"/>
</dbReference>
<name>A0ABU6HBC8_9RHOB</name>
<dbReference type="InterPro" id="IPR036737">
    <property type="entry name" value="OmpA-like_sf"/>
</dbReference>
<dbReference type="PRINTS" id="PR01021">
    <property type="entry name" value="OMPADOMAIN"/>
</dbReference>
<dbReference type="Proteomes" id="UP001348149">
    <property type="component" value="Unassembled WGS sequence"/>
</dbReference>
<dbReference type="PANTHER" id="PTHR30329:SF21">
    <property type="entry name" value="LIPOPROTEIN YIAD-RELATED"/>
    <property type="match status" value="1"/>
</dbReference>
<dbReference type="PROSITE" id="PS51123">
    <property type="entry name" value="OMPA_2"/>
    <property type="match status" value="1"/>
</dbReference>
<gene>
    <name evidence="8" type="ORF">VK792_00320</name>
</gene>
<dbReference type="PANTHER" id="PTHR30329">
    <property type="entry name" value="STATOR ELEMENT OF FLAGELLAR MOTOR COMPLEX"/>
    <property type="match status" value="1"/>
</dbReference>
<dbReference type="SUPFAM" id="SSF103088">
    <property type="entry name" value="OmpA-like"/>
    <property type="match status" value="1"/>
</dbReference>
<feature type="chain" id="PRO_5045649049" evidence="6">
    <location>
        <begin position="22"/>
        <end position="365"/>
    </location>
</feature>
<comment type="caution">
    <text evidence="8">The sequence shown here is derived from an EMBL/GenBank/DDBJ whole genome shotgun (WGS) entry which is preliminary data.</text>
</comment>
<evidence type="ECO:0000256" key="2">
    <source>
        <dbReference type="ARBA" id="ARBA00023136"/>
    </source>
</evidence>
<protein>
    <submittedName>
        <fullName evidence="8">OmpA family protein</fullName>
    </submittedName>
</protein>
<feature type="region of interest" description="Disordered" evidence="5">
    <location>
        <begin position="187"/>
        <end position="232"/>
    </location>
</feature>
<feature type="domain" description="OmpA-like" evidence="7">
    <location>
        <begin position="246"/>
        <end position="365"/>
    </location>
</feature>
<keyword evidence="2 4" id="KW-0472">Membrane</keyword>
<dbReference type="InterPro" id="IPR006665">
    <property type="entry name" value="OmpA-like"/>
</dbReference>
<dbReference type="InterPro" id="IPR050330">
    <property type="entry name" value="Bact_OuterMem_StrucFunc"/>
</dbReference>
<evidence type="ECO:0000313" key="9">
    <source>
        <dbReference type="Proteomes" id="UP001348149"/>
    </source>
</evidence>
<evidence type="ECO:0000313" key="8">
    <source>
        <dbReference type="EMBL" id="MEC3859711.1"/>
    </source>
</evidence>
<keyword evidence="6" id="KW-0732">Signal</keyword>
<evidence type="ECO:0000256" key="6">
    <source>
        <dbReference type="SAM" id="SignalP"/>
    </source>
</evidence>
<proteinExistence type="predicted"/>
<evidence type="ECO:0000256" key="5">
    <source>
        <dbReference type="SAM" id="MobiDB-lite"/>
    </source>
</evidence>
<keyword evidence="3" id="KW-0998">Cell outer membrane</keyword>
<feature type="signal peptide" evidence="6">
    <location>
        <begin position="1"/>
        <end position="21"/>
    </location>
</feature>
<dbReference type="InterPro" id="IPR006664">
    <property type="entry name" value="OMP_bac"/>
</dbReference>
<dbReference type="Gene3D" id="3.30.1330.60">
    <property type="entry name" value="OmpA-like domain"/>
    <property type="match status" value="1"/>
</dbReference>
<evidence type="ECO:0000256" key="4">
    <source>
        <dbReference type="PROSITE-ProRule" id="PRU00473"/>
    </source>
</evidence>
<keyword evidence="9" id="KW-1185">Reference proteome</keyword>
<comment type="subcellular location">
    <subcellularLocation>
        <location evidence="1">Cell outer membrane</location>
    </subcellularLocation>
</comment>
<sequence length="365" mass="37618">MKRTGLLSVAALSGLASPAFADACSDALSRLNASYGGGQAAISAAADALKTGGACNIETVLKAMRQTSAVIARKAGGLVAAGDLQGAEAMLASAPALHWAVQAVRADIAAARGDRQEAAQLYNAALDTITDPTLTDPDARLVPVAERITRLAQENMMLAGTLSSSVTRGGAASGVLKSAVRGISIEAAGTQPPVPPQPVADNGYARPPTAPATGYADGQTGGETPMPASDPYAGKPTADYAVADGAAKANKAIFLPIRFAFNSADLDVQGLYEAESVAAFLKANHLKQITLVGHTDEIGSDAFNLDLSLRRAQAVRDFLIRSGVTAYIAVEGQGERQPPKLVDPTIYSDEERRAIARRVELVLQG</sequence>
<organism evidence="8 9">
    <name type="scientific">Mesobacterium hydrothermale</name>
    <dbReference type="NCBI Taxonomy" id="3111907"/>
    <lineage>
        <taxon>Bacteria</taxon>
        <taxon>Pseudomonadati</taxon>
        <taxon>Pseudomonadota</taxon>
        <taxon>Alphaproteobacteria</taxon>
        <taxon>Rhodobacterales</taxon>
        <taxon>Roseobacteraceae</taxon>
        <taxon>Mesobacterium</taxon>
    </lineage>
</organism>
<reference evidence="8 9" key="1">
    <citation type="submission" date="2024-01" db="EMBL/GenBank/DDBJ databases">
        <title>Mesobacterium rodlantinim sp. nov., isolated from shallow sea hydrothermal systems off Kueishantao Island.</title>
        <authorList>
            <person name="Su Z."/>
            <person name="Tang K."/>
        </authorList>
    </citation>
    <scope>NUCLEOTIDE SEQUENCE [LARGE SCALE GENOMIC DNA]</scope>
    <source>
        <strain evidence="8 9">TK19101</strain>
    </source>
</reference>
<evidence type="ECO:0000256" key="1">
    <source>
        <dbReference type="ARBA" id="ARBA00004442"/>
    </source>
</evidence>
<accession>A0ABU6HBC8</accession>